<dbReference type="Proteomes" id="UP001283341">
    <property type="component" value="Unassembled WGS sequence"/>
</dbReference>
<feature type="region of interest" description="Disordered" evidence="1">
    <location>
        <begin position="150"/>
        <end position="199"/>
    </location>
</feature>
<dbReference type="GO" id="GO:0032991">
    <property type="term" value="C:protein-containing complex"/>
    <property type="evidence" value="ECO:0007669"/>
    <property type="project" value="TreeGrafter"/>
</dbReference>
<feature type="compositionally biased region" description="Low complexity" evidence="1">
    <location>
        <begin position="179"/>
        <end position="199"/>
    </location>
</feature>
<dbReference type="AlphaFoldDB" id="A0AAE0I492"/>
<dbReference type="InterPro" id="IPR019410">
    <property type="entry name" value="Methyltransf_16"/>
</dbReference>
<dbReference type="EMBL" id="JAUEDM010000004">
    <property type="protein sequence ID" value="KAK3318292.1"/>
    <property type="molecule type" value="Genomic_DNA"/>
</dbReference>
<sequence length="340" mass="36749">MDLENLLQLLGDEIETPDEETFDLFAQQIPSQNLGFIDAKASVIELTVAGRDLTIHQSPGILSSDRAGGTTGAVVWKITPLFAEWISSPSNPLFAHDVLSSSSCVIELGCGIAGIVGLLLAPRIAHYVLTDQAYVSKFIEQNIADNTTTATATTKPSYKGHHNHYHKTSHKKQQRETSSRSSKSTGGSSSQPGGQQGQQQNIHFTPLDWETDGATPELLSSSTAVSNNSKTATATATRESFDAIIACDCIYNEALVEPLVSTCADICRLRAADNRDEDKPCVCVVAQQLRDPTVFEAWLACFAESFRVWRIPDSLLTEGLRSNSGFVVHIGVLKGLSRLG</sequence>
<dbReference type="GO" id="GO:0005829">
    <property type="term" value="C:cytosol"/>
    <property type="evidence" value="ECO:0007669"/>
    <property type="project" value="TreeGrafter"/>
</dbReference>
<feature type="compositionally biased region" description="Basic residues" evidence="1">
    <location>
        <begin position="158"/>
        <end position="173"/>
    </location>
</feature>
<dbReference type="GO" id="GO:0008757">
    <property type="term" value="F:S-adenosylmethionine-dependent methyltransferase activity"/>
    <property type="evidence" value="ECO:0007669"/>
    <property type="project" value="UniProtKB-ARBA"/>
</dbReference>
<reference evidence="2" key="1">
    <citation type="journal article" date="2023" name="Mol. Phylogenet. Evol.">
        <title>Genome-scale phylogeny and comparative genomics of the fungal order Sordariales.</title>
        <authorList>
            <person name="Hensen N."/>
            <person name="Bonometti L."/>
            <person name="Westerberg I."/>
            <person name="Brannstrom I.O."/>
            <person name="Guillou S."/>
            <person name="Cros-Aarteil S."/>
            <person name="Calhoun S."/>
            <person name="Haridas S."/>
            <person name="Kuo A."/>
            <person name="Mondo S."/>
            <person name="Pangilinan J."/>
            <person name="Riley R."/>
            <person name="LaButti K."/>
            <person name="Andreopoulos B."/>
            <person name="Lipzen A."/>
            <person name="Chen C."/>
            <person name="Yan M."/>
            <person name="Daum C."/>
            <person name="Ng V."/>
            <person name="Clum A."/>
            <person name="Steindorff A."/>
            <person name="Ohm R.A."/>
            <person name="Martin F."/>
            <person name="Silar P."/>
            <person name="Natvig D.O."/>
            <person name="Lalanne C."/>
            <person name="Gautier V."/>
            <person name="Ament-Velasquez S.L."/>
            <person name="Kruys A."/>
            <person name="Hutchinson M.I."/>
            <person name="Powell A.J."/>
            <person name="Barry K."/>
            <person name="Miller A.N."/>
            <person name="Grigoriev I.V."/>
            <person name="Debuchy R."/>
            <person name="Gladieux P."/>
            <person name="Hiltunen Thoren M."/>
            <person name="Johannesson H."/>
        </authorList>
    </citation>
    <scope>NUCLEOTIDE SEQUENCE</scope>
    <source>
        <strain evidence="2">CBS 118394</strain>
    </source>
</reference>
<organism evidence="2 3">
    <name type="scientific">Apodospora peruviana</name>
    <dbReference type="NCBI Taxonomy" id="516989"/>
    <lineage>
        <taxon>Eukaryota</taxon>
        <taxon>Fungi</taxon>
        <taxon>Dikarya</taxon>
        <taxon>Ascomycota</taxon>
        <taxon>Pezizomycotina</taxon>
        <taxon>Sordariomycetes</taxon>
        <taxon>Sordariomycetidae</taxon>
        <taxon>Sordariales</taxon>
        <taxon>Lasiosphaeriaceae</taxon>
        <taxon>Apodospora</taxon>
    </lineage>
</organism>
<dbReference type="InterPro" id="IPR029063">
    <property type="entry name" value="SAM-dependent_MTases_sf"/>
</dbReference>
<reference evidence="2" key="2">
    <citation type="submission" date="2023-06" db="EMBL/GenBank/DDBJ databases">
        <authorList>
            <consortium name="Lawrence Berkeley National Laboratory"/>
            <person name="Haridas S."/>
            <person name="Hensen N."/>
            <person name="Bonometti L."/>
            <person name="Westerberg I."/>
            <person name="Brannstrom I.O."/>
            <person name="Guillou S."/>
            <person name="Cros-Aarteil S."/>
            <person name="Calhoun S."/>
            <person name="Kuo A."/>
            <person name="Mondo S."/>
            <person name="Pangilinan J."/>
            <person name="Riley R."/>
            <person name="Labutti K."/>
            <person name="Andreopoulos B."/>
            <person name="Lipzen A."/>
            <person name="Chen C."/>
            <person name="Yanf M."/>
            <person name="Daum C."/>
            <person name="Ng V."/>
            <person name="Clum A."/>
            <person name="Steindorff A."/>
            <person name="Ohm R."/>
            <person name="Martin F."/>
            <person name="Silar P."/>
            <person name="Natvig D."/>
            <person name="Lalanne C."/>
            <person name="Gautier V."/>
            <person name="Ament-Velasquez S.L."/>
            <person name="Kruys A."/>
            <person name="Hutchinson M.I."/>
            <person name="Powell A.J."/>
            <person name="Barry K."/>
            <person name="Miller A.N."/>
            <person name="Grigoriev I.V."/>
            <person name="Debuchy R."/>
            <person name="Gladieux P."/>
            <person name="Thoren M.H."/>
            <person name="Johannesson H."/>
        </authorList>
    </citation>
    <scope>NUCLEOTIDE SEQUENCE</scope>
    <source>
        <strain evidence="2">CBS 118394</strain>
    </source>
</reference>
<protein>
    <recommendedName>
        <fullName evidence="4">Diaminohydroxyphosphoribosylamino-pyrimidine deaminase</fullName>
    </recommendedName>
</protein>
<keyword evidence="3" id="KW-1185">Reference proteome</keyword>
<comment type="caution">
    <text evidence="2">The sequence shown here is derived from an EMBL/GenBank/DDBJ whole genome shotgun (WGS) entry which is preliminary data.</text>
</comment>
<evidence type="ECO:0000313" key="2">
    <source>
        <dbReference type="EMBL" id="KAK3318292.1"/>
    </source>
</evidence>
<gene>
    <name evidence="2" type="ORF">B0H66DRAFT_532802</name>
</gene>
<name>A0AAE0I492_9PEZI</name>
<accession>A0AAE0I492</accession>
<dbReference type="Gene3D" id="3.40.50.150">
    <property type="entry name" value="Vaccinia Virus protein VP39"/>
    <property type="match status" value="1"/>
</dbReference>
<evidence type="ECO:0000256" key="1">
    <source>
        <dbReference type="SAM" id="MobiDB-lite"/>
    </source>
</evidence>
<dbReference type="PANTHER" id="PTHR14614">
    <property type="entry name" value="HEPATOCELLULAR CARCINOMA-ASSOCIATED ANTIGEN"/>
    <property type="match status" value="1"/>
</dbReference>
<dbReference type="Pfam" id="PF10294">
    <property type="entry name" value="Methyltransf_16"/>
    <property type="match status" value="1"/>
</dbReference>
<evidence type="ECO:0008006" key="4">
    <source>
        <dbReference type="Google" id="ProtNLM"/>
    </source>
</evidence>
<proteinExistence type="predicted"/>
<evidence type="ECO:0000313" key="3">
    <source>
        <dbReference type="Proteomes" id="UP001283341"/>
    </source>
</evidence>
<dbReference type="PANTHER" id="PTHR14614:SF109">
    <property type="entry name" value="RIBOSOMAL LYSINE N-METHYLTRANSFERASE 5"/>
    <property type="match status" value="1"/>
</dbReference>